<evidence type="ECO:0000256" key="1">
    <source>
        <dbReference type="SAM" id="Phobius"/>
    </source>
</evidence>
<dbReference type="Proteomes" id="UP000789570">
    <property type="component" value="Unassembled WGS sequence"/>
</dbReference>
<organism evidence="2 3">
    <name type="scientific">Funneliformis caledonium</name>
    <dbReference type="NCBI Taxonomy" id="1117310"/>
    <lineage>
        <taxon>Eukaryota</taxon>
        <taxon>Fungi</taxon>
        <taxon>Fungi incertae sedis</taxon>
        <taxon>Mucoromycota</taxon>
        <taxon>Glomeromycotina</taxon>
        <taxon>Glomeromycetes</taxon>
        <taxon>Glomerales</taxon>
        <taxon>Glomeraceae</taxon>
        <taxon>Funneliformis</taxon>
    </lineage>
</organism>
<keyword evidence="1" id="KW-0472">Membrane</keyword>
<feature type="transmembrane region" description="Helical" evidence="1">
    <location>
        <begin position="83"/>
        <end position="106"/>
    </location>
</feature>
<reference evidence="2" key="1">
    <citation type="submission" date="2021-06" db="EMBL/GenBank/DDBJ databases">
        <authorList>
            <person name="Kallberg Y."/>
            <person name="Tangrot J."/>
            <person name="Rosling A."/>
        </authorList>
    </citation>
    <scope>NUCLEOTIDE SEQUENCE</scope>
    <source>
        <strain evidence="2">UK204</strain>
    </source>
</reference>
<keyword evidence="3" id="KW-1185">Reference proteome</keyword>
<name>A0A9N9GA02_9GLOM</name>
<dbReference type="EMBL" id="CAJVPQ010002206">
    <property type="protein sequence ID" value="CAG8587711.1"/>
    <property type="molecule type" value="Genomic_DNA"/>
</dbReference>
<gene>
    <name evidence="2" type="ORF">FCALED_LOCUS7925</name>
</gene>
<sequence length="157" mass="18031">MPLLVICPALEYRKIELYRIHHRNFNELLEYTYLIFSLLNLTVVFAEGGQLGNSHELREIPFSCPSDFDYRFNSRLTCKVRTANLICMWLMLIAMILATSFVICIPEGDYDKLTRRSKVTGTRGLGDDCSSTRLTSKHYEDDDLITGDDDNNQGSHL</sequence>
<comment type="caution">
    <text evidence="2">The sequence shown here is derived from an EMBL/GenBank/DDBJ whole genome shotgun (WGS) entry which is preliminary data.</text>
</comment>
<dbReference type="AlphaFoldDB" id="A0A9N9GA02"/>
<evidence type="ECO:0000313" key="2">
    <source>
        <dbReference type="EMBL" id="CAG8587711.1"/>
    </source>
</evidence>
<proteinExistence type="predicted"/>
<keyword evidence="1" id="KW-0812">Transmembrane</keyword>
<dbReference type="OrthoDB" id="2345119at2759"/>
<protein>
    <submittedName>
        <fullName evidence="2">5415_t:CDS:1</fullName>
    </submittedName>
</protein>
<accession>A0A9N9GA02</accession>
<keyword evidence="1" id="KW-1133">Transmembrane helix</keyword>
<evidence type="ECO:0000313" key="3">
    <source>
        <dbReference type="Proteomes" id="UP000789570"/>
    </source>
</evidence>